<reference evidence="4" key="2">
    <citation type="submission" date="2022-01" db="EMBL/GenBank/DDBJ databases">
        <authorList>
            <person name="Yamashiro T."/>
            <person name="Shiraishi A."/>
            <person name="Satake H."/>
            <person name="Nakayama K."/>
        </authorList>
    </citation>
    <scope>NUCLEOTIDE SEQUENCE</scope>
</reference>
<feature type="region of interest" description="Disordered" evidence="1">
    <location>
        <begin position="1117"/>
        <end position="1158"/>
    </location>
</feature>
<evidence type="ECO:0000313" key="5">
    <source>
        <dbReference type="Proteomes" id="UP001151760"/>
    </source>
</evidence>
<dbReference type="Pfam" id="PF03732">
    <property type="entry name" value="Retrotrans_gag"/>
    <property type="match status" value="1"/>
</dbReference>
<accession>A0ABQ4YR01</accession>
<feature type="compositionally biased region" description="Polar residues" evidence="1">
    <location>
        <begin position="1117"/>
        <end position="1144"/>
    </location>
</feature>
<name>A0ABQ4YR01_9ASTR</name>
<sequence length="1366" mass="153604">MNETRWKQEGPKLSLQNSTRYIVHICVNSLATLTNYAKMEQDYIDEYSENLVLKAELAKKEQMVEKNSFDEVVLRCSRLENDNVNLELKLQHQKGSFLNNRHLNNQTAPDILEIFKINEWQAKLDAKDVSIANLRKHSESLKGKNVVEKVAQPNNAKVIAPGMFKLDLEPLSPKVLRNKDAHLDYIKHTQENADILRELVIEQVAARSGIDSKMAELTMSSPNRSTSDIEDAFSSMNILNYTLVSSDYFLASSGSNPITPPAILTQSPVLPPSLLFDPRYFFIPEELLPPKKRICSSSSSSTTMPPKRTSTSETPAITLDAIRQLTADFTAALEAQTAAMASASNLTGTPAVKTGNYKEFISCQPFCFNGTEGAVGLIRWFERTESVFSRSRCAEENKVTFATGTLTDDALSWWNAHAQPMGIEQANQITWTELKRLLTNKYCPRTEIRKMEEELYNLSVKGNDLKPYVRRFQELTTLCPNMVPNNEKLLEAFIGGLPRSIKGNVTASKPQTLEEAINISQRVARQKHGGPITHWFRKSKYSIHPDVVDKKEDASKQGRINAIDADKDITLVSVQDDADKEMFDVNDLAGEEVFVAEKEVNNEVSVVEEVAQVNVCGSFDHLQVDCNYLQKQSKDGKTCLEQCSKDPKSSHDDGSKPSSNDEKKVDEYLRKESECNDQEKEDNVNNTNNVNAASTNKVNVVGEKTSIELLLDPNMPTLEDYSIFDFYCDDEDAGAMDDMNNLDTTIQEEPKKVIHSLKDPRWIEAMQEEHFPDRVYKVEKALYRLHQAPRAWYETLSTYMLDNRFQKGEIDKTLFIKRHKGDDSMGKLQFFRDSQVQQKKDGIFISQDKYVVEILKKFGFIEVKTASTPMETQKPLLKDEDGEEVDVHMYRSMIGSLMYLTSSRPDIMFAVCACARYQVNPKVSHLHAVKRIFRYLKGQPKLGLWYPKDSPFDLVAYTDSDYAGASLDRKSTTGGKAKKSVKLMMEKLFRMELELMLCLSPKTIAWNEFSSTIASAIICLATNQKFVQVFLDQQLDGMPTHKRIYIAPSHSKKIFGNMRRVGKGFSGRVTPLFQTKVTQQPRKPKRKDTQVPQPSDPIKNVADEAVHKELGGSLVRANTTASSLEAKQDNGNINKTRSKATPNESSSLGTTLGGGPRCQETMKDTIAQTRFESVSKHSNDSLLIRGNTLRSDKDRLKLDELMALCTTLQNKVLDLEKTKTTQHNEIANEEMFDVNVLDGDEVFVAKQEVVNAGNVVSTTSAATTVSASTKTTDYDGDITLAQALIEIKSTKPKVKGVVIQELGKSTTIISSQLSSQQSQDKGKGILIELVKLMNKKDLIMLDEEVALKLQAKFDEKERLAREKAKK</sequence>
<dbReference type="PANTHER" id="PTHR11439">
    <property type="entry name" value="GAG-POL-RELATED RETROTRANSPOSON"/>
    <property type="match status" value="1"/>
</dbReference>
<feature type="compositionally biased region" description="Polar residues" evidence="1">
    <location>
        <begin position="1072"/>
        <end position="1081"/>
    </location>
</feature>
<feature type="region of interest" description="Disordered" evidence="1">
    <location>
        <begin position="1072"/>
        <end position="1100"/>
    </location>
</feature>
<evidence type="ECO:0000259" key="2">
    <source>
        <dbReference type="Pfam" id="PF03732"/>
    </source>
</evidence>
<evidence type="ECO:0000256" key="1">
    <source>
        <dbReference type="SAM" id="MobiDB-lite"/>
    </source>
</evidence>
<gene>
    <name evidence="4" type="ORF">Tco_0730011</name>
</gene>
<feature type="domain" description="Retrotransposon gag" evidence="2">
    <location>
        <begin position="401"/>
        <end position="498"/>
    </location>
</feature>
<organism evidence="4 5">
    <name type="scientific">Tanacetum coccineum</name>
    <dbReference type="NCBI Taxonomy" id="301880"/>
    <lineage>
        <taxon>Eukaryota</taxon>
        <taxon>Viridiplantae</taxon>
        <taxon>Streptophyta</taxon>
        <taxon>Embryophyta</taxon>
        <taxon>Tracheophyta</taxon>
        <taxon>Spermatophyta</taxon>
        <taxon>Magnoliopsida</taxon>
        <taxon>eudicotyledons</taxon>
        <taxon>Gunneridae</taxon>
        <taxon>Pentapetalae</taxon>
        <taxon>asterids</taxon>
        <taxon>campanulids</taxon>
        <taxon>Asterales</taxon>
        <taxon>Asteraceae</taxon>
        <taxon>Asteroideae</taxon>
        <taxon>Anthemideae</taxon>
        <taxon>Anthemidinae</taxon>
        <taxon>Tanacetum</taxon>
    </lineage>
</organism>
<dbReference type="Proteomes" id="UP001151760">
    <property type="component" value="Unassembled WGS sequence"/>
</dbReference>
<dbReference type="EMBL" id="BQNB010010649">
    <property type="protein sequence ID" value="GJS80130.1"/>
    <property type="molecule type" value="Genomic_DNA"/>
</dbReference>
<evidence type="ECO:0000313" key="4">
    <source>
        <dbReference type="EMBL" id="GJS80130.1"/>
    </source>
</evidence>
<proteinExistence type="predicted"/>
<protein>
    <submittedName>
        <fullName evidence="4">Uncharacterized mitochondrial protein-like protein</fullName>
    </submittedName>
</protein>
<dbReference type="InterPro" id="IPR013103">
    <property type="entry name" value="RVT_2"/>
</dbReference>
<comment type="caution">
    <text evidence="4">The sequence shown here is derived from an EMBL/GenBank/DDBJ whole genome shotgun (WGS) entry which is preliminary data.</text>
</comment>
<dbReference type="InterPro" id="IPR005162">
    <property type="entry name" value="Retrotrans_gag_dom"/>
</dbReference>
<feature type="region of interest" description="Disordered" evidence="1">
    <location>
        <begin position="639"/>
        <end position="667"/>
    </location>
</feature>
<reference evidence="4" key="1">
    <citation type="journal article" date="2022" name="Int. J. Mol. Sci.">
        <title>Draft Genome of Tanacetum Coccineum: Genomic Comparison of Closely Related Tanacetum-Family Plants.</title>
        <authorList>
            <person name="Yamashiro T."/>
            <person name="Shiraishi A."/>
            <person name="Nakayama K."/>
            <person name="Satake H."/>
        </authorList>
    </citation>
    <scope>NUCLEOTIDE SEQUENCE</scope>
</reference>
<keyword evidence="5" id="KW-1185">Reference proteome</keyword>
<feature type="domain" description="Reverse transcriptase Ty1/copia-type" evidence="3">
    <location>
        <begin position="768"/>
        <end position="818"/>
    </location>
</feature>
<dbReference type="PANTHER" id="PTHR11439:SF495">
    <property type="entry name" value="REVERSE TRANSCRIPTASE, RNA-DEPENDENT DNA POLYMERASE-RELATED"/>
    <property type="match status" value="1"/>
</dbReference>
<dbReference type="Pfam" id="PF07727">
    <property type="entry name" value="RVT_2"/>
    <property type="match status" value="1"/>
</dbReference>
<evidence type="ECO:0000259" key="3">
    <source>
        <dbReference type="Pfam" id="PF07727"/>
    </source>
</evidence>